<name>A0ABR4BHH8_9LECA</name>
<dbReference type="Proteomes" id="UP001590951">
    <property type="component" value="Unassembled WGS sequence"/>
</dbReference>
<gene>
    <name evidence="1" type="ORF">ABVK25_002243</name>
</gene>
<dbReference type="SUPFAM" id="SSF48452">
    <property type="entry name" value="TPR-like"/>
    <property type="match status" value="1"/>
</dbReference>
<evidence type="ECO:0000313" key="2">
    <source>
        <dbReference type="Proteomes" id="UP001590951"/>
    </source>
</evidence>
<dbReference type="Gene3D" id="1.25.40.10">
    <property type="entry name" value="Tetratricopeptide repeat domain"/>
    <property type="match status" value="1"/>
</dbReference>
<dbReference type="PANTHER" id="PTHR46082:SF10">
    <property type="entry name" value="NB-ARC DOMAIN-CONTAINING PROTEIN"/>
    <property type="match status" value="1"/>
</dbReference>
<dbReference type="PANTHER" id="PTHR46082">
    <property type="entry name" value="ATP/GTP-BINDING PROTEIN-RELATED"/>
    <property type="match status" value="1"/>
</dbReference>
<proteinExistence type="predicted"/>
<dbReference type="Pfam" id="PF13424">
    <property type="entry name" value="TPR_12"/>
    <property type="match status" value="1"/>
</dbReference>
<organism evidence="1 2">
    <name type="scientific">Lepraria finkii</name>
    <dbReference type="NCBI Taxonomy" id="1340010"/>
    <lineage>
        <taxon>Eukaryota</taxon>
        <taxon>Fungi</taxon>
        <taxon>Dikarya</taxon>
        <taxon>Ascomycota</taxon>
        <taxon>Pezizomycotina</taxon>
        <taxon>Lecanoromycetes</taxon>
        <taxon>OSLEUM clade</taxon>
        <taxon>Lecanoromycetidae</taxon>
        <taxon>Lecanorales</taxon>
        <taxon>Lecanorineae</taxon>
        <taxon>Stereocaulaceae</taxon>
        <taxon>Lepraria</taxon>
    </lineage>
</organism>
<reference evidence="1 2" key="1">
    <citation type="submission" date="2024-09" db="EMBL/GenBank/DDBJ databases">
        <title>Rethinking Asexuality: The Enigmatic Case of Functional Sexual Genes in Lepraria (Stereocaulaceae).</title>
        <authorList>
            <person name="Doellman M."/>
            <person name="Sun Y."/>
            <person name="Barcenas-Pena A."/>
            <person name="Lumbsch H.T."/>
            <person name="Grewe F."/>
        </authorList>
    </citation>
    <scope>NUCLEOTIDE SEQUENCE [LARGE SCALE GENOMIC DNA]</scope>
    <source>
        <strain evidence="1 2">Grewe 0041</strain>
    </source>
</reference>
<sequence length="200" mass="22300">MNLVAEALRDLNEWPTSVDIQEQALEISRRTLGRNDTFSIKCVNDLANALADGGNLEEAEAFQEDALSLYQDVHGNENVDTLICMTDLAMLYLQIGGKTAEAITMLRFVLVFCERALLESRCSIDKMRLNLTKALRLHGDEIAAASRESEDKDPTRGAKALHQEAESMYQQVLAPREHIHEYSALHVMDSLGYVVTQSSS</sequence>
<comment type="caution">
    <text evidence="1">The sequence shown here is derived from an EMBL/GenBank/DDBJ whole genome shotgun (WGS) entry which is preliminary data.</text>
</comment>
<evidence type="ECO:0008006" key="3">
    <source>
        <dbReference type="Google" id="ProtNLM"/>
    </source>
</evidence>
<dbReference type="EMBL" id="JBHFEH010000005">
    <property type="protein sequence ID" value="KAL2057190.1"/>
    <property type="molecule type" value="Genomic_DNA"/>
</dbReference>
<evidence type="ECO:0000313" key="1">
    <source>
        <dbReference type="EMBL" id="KAL2057190.1"/>
    </source>
</evidence>
<protein>
    <recommendedName>
        <fullName evidence="3">Tetratricopeptide repeat protein 19, mitochondrial</fullName>
    </recommendedName>
</protein>
<dbReference type="Pfam" id="PF13374">
    <property type="entry name" value="TPR_10"/>
    <property type="match status" value="1"/>
</dbReference>
<dbReference type="InterPro" id="IPR053137">
    <property type="entry name" value="NLR-like"/>
</dbReference>
<keyword evidence="2" id="KW-1185">Reference proteome</keyword>
<dbReference type="InterPro" id="IPR011990">
    <property type="entry name" value="TPR-like_helical_dom_sf"/>
</dbReference>
<accession>A0ABR4BHH8</accession>